<protein>
    <recommendedName>
        <fullName evidence="7 9">Phosphoglucosamine mutase</fullName>
        <ecNumber evidence="7 9">5.4.2.10</ecNumber>
    </recommendedName>
</protein>
<keyword evidence="15" id="KW-1185">Reference proteome</keyword>
<feature type="domain" description="Alpha-D-phosphohexomutase alpha/beta/alpha" evidence="13">
    <location>
        <begin position="257"/>
        <end position="367"/>
    </location>
</feature>
<dbReference type="PANTHER" id="PTHR42946">
    <property type="entry name" value="PHOSPHOHEXOSE MUTASE"/>
    <property type="match status" value="1"/>
</dbReference>
<evidence type="ECO:0000256" key="3">
    <source>
        <dbReference type="ARBA" id="ARBA00022723"/>
    </source>
</evidence>
<dbReference type="Proteomes" id="UP000013520">
    <property type="component" value="Chromosome"/>
</dbReference>
<dbReference type="Gene3D" id="3.30.310.50">
    <property type="entry name" value="Alpha-D-phosphohexomutase, C-terminal domain"/>
    <property type="match status" value="1"/>
</dbReference>
<dbReference type="InterPro" id="IPR006352">
    <property type="entry name" value="GlmM_bact"/>
</dbReference>
<dbReference type="GO" id="GO:0009252">
    <property type="term" value="P:peptidoglycan biosynthetic process"/>
    <property type="evidence" value="ECO:0007669"/>
    <property type="project" value="TreeGrafter"/>
</dbReference>
<dbReference type="InterPro" id="IPR016055">
    <property type="entry name" value="A-D-PHexomutase_a/b/a-I/II/III"/>
</dbReference>
<dbReference type="EMBL" id="CP003273">
    <property type="protein sequence ID" value="AGL00167.1"/>
    <property type="molecule type" value="Genomic_DNA"/>
</dbReference>
<feature type="domain" description="Alpha-D-phosphohexomutase C-terminal" evidence="10">
    <location>
        <begin position="374"/>
        <end position="439"/>
    </location>
</feature>
<keyword evidence="3 7" id="KW-0479">Metal-binding</keyword>
<dbReference type="AlphaFoldDB" id="R4KER9"/>
<dbReference type="EC" id="5.4.2.10" evidence="7 9"/>
<evidence type="ECO:0000256" key="8">
    <source>
        <dbReference type="RuleBase" id="RU004326"/>
    </source>
</evidence>
<dbReference type="Pfam" id="PF02879">
    <property type="entry name" value="PGM_PMM_II"/>
    <property type="match status" value="1"/>
</dbReference>
<dbReference type="PROSITE" id="PS00710">
    <property type="entry name" value="PGM_PMM"/>
    <property type="match status" value="1"/>
</dbReference>
<dbReference type="InterPro" id="IPR050060">
    <property type="entry name" value="Phosphoglucosamine_mutase"/>
</dbReference>
<dbReference type="CDD" id="cd05802">
    <property type="entry name" value="GlmM"/>
    <property type="match status" value="1"/>
</dbReference>
<gene>
    <name evidence="7" type="primary">glmM</name>
    <name evidence="14" type="ORF">Desgi_0607</name>
</gene>
<dbReference type="Pfam" id="PF00408">
    <property type="entry name" value="PGM_PMM_IV"/>
    <property type="match status" value="1"/>
</dbReference>
<organism evidence="14 15">
    <name type="scientific">Desulfoscipio gibsoniae DSM 7213</name>
    <dbReference type="NCBI Taxonomy" id="767817"/>
    <lineage>
        <taxon>Bacteria</taxon>
        <taxon>Bacillati</taxon>
        <taxon>Bacillota</taxon>
        <taxon>Clostridia</taxon>
        <taxon>Eubacteriales</taxon>
        <taxon>Desulfallaceae</taxon>
        <taxon>Desulfoscipio</taxon>
    </lineage>
</organism>
<dbReference type="FunFam" id="3.40.120.10:FF:000001">
    <property type="entry name" value="Phosphoglucosamine mutase"/>
    <property type="match status" value="1"/>
</dbReference>
<dbReference type="HOGENOM" id="CLU_016950_7_0_9"/>
<dbReference type="PRINTS" id="PR00509">
    <property type="entry name" value="PGMPMM"/>
</dbReference>
<dbReference type="Pfam" id="PF02880">
    <property type="entry name" value="PGM_PMM_III"/>
    <property type="match status" value="1"/>
</dbReference>
<dbReference type="GO" id="GO:0004615">
    <property type="term" value="F:phosphomannomutase activity"/>
    <property type="evidence" value="ECO:0007669"/>
    <property type="project" value="TreeGrafter"/>
</dbReference>
<reference evidence="14 15" key="1">
    <citation type="submission" date="2012-01" db="EMBL/GenBank/DDBJ databases">
        <title>Complete sequence of Desulfotomaculum gibsoniae DSM 7213.</title>
        <authorList>
            <consortium name="US DOE Joint Genome Institute"/>
            <person name="Lucas S."/>
            <person name="Han J."/>
            <person name="Lapidus A."/>
            <person name="Cheng J.-F."/>
            <person name="Goodwin L."/>
            <person name="Pitluck S."/>
            <person name="Peters L."/>
            <person name="Ovchinnikova G."/>
            <person name="Teshima H."/>
            <person name="Detter J.C."/>
            <person name="Han C."/>
            <person name="Tapia R."/>
            <person name="Land M."/>
            <person name="Hauser L."/>
            <person name="Kyrpides N."/>
            <person name="Ivanova N."/>
            <person name="Pagani I."/>
            <person name="Parshina S."/>
            <person name="Plugge C."/>
            <person name="Muyzer G."/>
            <person name="Kuever J."/>
            <person name="Ivanova A."/>
            <person name="Nazina T."/>
            <person name="Klenk H.-P."/>
            <person name="Brambilla E."/>
            <person name="Spring S."/>
            <person name="Stams A.F."/>
            <person name="Woyke T."/>
        </authorList>
    </citation>
    <scope>NUCLEOTIDE SEQUENCE [LARGE SCALE GENOMIC DNA]</scope>
    <source>
        <strain evidence="14 15">DSM 7213</strain>
    </source>
</reference>
<comment type="PTM">
    <text evidence="7">Activated by phosphorylation.</text>
</comment>
<dbReference type="InterPro" id="IPR036900">
    <property type="entry name" value="A-D-PHexomutase_C_sf"/>
</dbReference>
<comment type="function">
    <text evidence="7 9">Catalyzes the conversion of glucosamine-6-phosphate to glucosamine-1-phosphate.</text>
</comment>
<dbReference type="SUPFAM" id="SSF53738">
    <property type="entry name" value="Phosphoglucomutase, first 3 domains"/>
    <property type="match status" value="3"/>
</dbReference>
<keyword evidence="2 7" id="KW-0597">Phosphoprotein</keyword>
<dbReference type="InterPro" id="IPR005843">
    <property type="entry name" value="A-D-PHexomutase_C"/>
</dbReference>
<name>R4KER9_9FIRM</name>
<dbReference type="eggNOG" id="COG1109">
    <property type="taxonomic scope" value="Bacteria"/>
</dbReference>
<evidence type="ECO:0000256" key="5">
    <source>
        <dbReference type="ARBA" id="ARBA00023235"/>
    </source>
</evidence>
<dbReference type="GO" id="GO:0006048">
    <property type="term" value="P:UDP-N-acetylglucosamine biosynthetic process"/>
    <property type="evidence" value="ECO:0007669"/>
    <property type="project" value="TreeGrafter"/>
</dbReference>
<evidence type="ECO:0000259" key="13">
    <source>
        <dbReference type="Pfam" id="PF02880"/>
    </source>
</evidence>
<feature type="binding site" description="via phosphate group" evidence="7">
    <location>
        <position position="100"/>
    </location>
    <ligand>
        <name>Mg(2+)</name>
        <dbReference type="ChEBI" id="CHEBI:18420"/>
    </ligand>
</feature>
<dbReference type="InterPro" id="IPR005841">
    <property type="entry name" value="Alpha-D-phosphohexomutase_SF"/>
</dbReference>
<feature type="active site" description="Phosphoserine intermediate" evidence="7">
    <location>
        <position position="100"/>
    </location>
</feature>
<comment type="catalytic activity">
    <reaction evidence="6 7 9">
        <text>alpha-D-glucosamine 1-phosphate = D-glucosamine 6-phosphate</text>
        <dbReference type="Rhea" id="RHEA:23424"/>
        <dbReference type="ChEBI" id="CHEBI:58516"/>
        <dbReference type="ChEBI" id="CHEBI:58725"/>
        <dbReference type="EC" id="5.4.2.10"/>
    </reaction>
</comment>
<dbReference type="NCBIfam" id="TIGR01455">
    <property type="entry name" value="glmM"/>
    <property type="match status" value="1"/>
</dbReference>
<evidence type="ECO:0000256" key="1">
    <source>
        <dbReference type="ARBA" id="ARBA00010231"/>
    </source>
</evidence>
<evidence type="ECO:0000313" key="15">
    <source>
        <dbReference type="Proteomes" id="UP000013520"/>
    </source>
</evidence>
<dbReference type="HAMAP" id="MF_01554_B">
    <property type="entry name" value="GlmM_B"/>
    <property type="match status" value="1"/>
</dbReference>
<accession>R4KER9</accession>
<feature type="binding site" evidence="7">
    <location>
        <position position="240"/>
    </location>
    <ligand>
        <name>Mg(2+)</name>
        <dbReference type="ChEBI" id="CHEBI:18420"/>
    </ligand>
</feature>
<evidence type="ECO:0000256" key="4">
    <source>
        <dbReference type="ARBA" id="ARBA00022842"/>
    </source>
</evidence>
<dbReference type="GO" id="GO:0005975">
    <property type="term" value="P:carbohydrate metabolic process"/>
    <property type="evidence" value="ECO:0007669"/>
    <property type="project" value="InterPro"/>
</dbReference>
<dbReference type="GO" id="GO:0008966">
    <property type="term" value="F:phosphoglucosamine mutase activity"/>
    <property type="evidence" value="ECO:0007669"/>
    <property type="project" value="UniProtKB-UniRule"/>
</dbReference>
<dbReference type="Gene3D" id="3.40.120.10">
    <property type="entry name" value="Alpha-D-Glucose-1,6-Bisphosphate, subunit A, domain 3"/>
    <property type="match status" value="3"/>
</dbReference>
<dbReference type="SUPFAM" id="SSF55957">
    <property type="entry name" value="Phosphoglucomutase, C-terminal domain"/>
    <property type="match status" value="1"/>
</dbReference>
<feature type="modified residue" description="Phosphoserine" evidence="7">
    <location>
        <position position="100"/>
    </location>
</feature>
<dbReference type="GO" id="GO:0000287">
    <property type="term" value="F:magnesium ion binding"/>
    <property type="evidence" value="ECO:0007669"/>
    <property type="project" value="UniProtKB-UniRule"/>
</dbReference>
<dbReference type="Pfam" id="PF02878">
    <property type="entry name" value="PGM_PMM_I"/>
    <property type="match status" value="1"/>
</dbReference>
<dbReference type="FunFam" id="3.40.120.10:FF:000003">
    <property type="entry name" value="Phosphoglucosamine mutase"/>
    <property type="match status" value="1"/>
</dbReference>
<dbReference type="OrthoDB" id="9806956at2"/>
<dbReference type="FunFam" id="3.30.310.50:FF:000001">
    <property type="entry name" value="Phosphoglucosamine mutase"/>
    <property type="match status" value="1"/>
</dbReference>
<dbReference type="NCBIfam" id="NF008139">
    <property type="entry name" value="PRK10887.1"/>
    <property type="match status" value="1"/>
</dbReference>
<sequence length="444" mass="46757">MTRLFGTDGVRGVANKDLTPELAYKLGRAGAYALANGQGPGRLVVGRDTRVSGDMLEAALSAGICSTGVDVLTVGVIPTPAIALLTRELDAAGGVVISASHNPVEDNGIKFFGPSGYKLTDEKEQRIEQLLSDGDAGLPSPVGAGVGRIHRVTDADDRYVAFLKGTIPGDFSGLKIVVDCANGAAYWVAPRVLAELGAEVIAVFNTPDGVNINDGCGSTHPEKLREAVLQHGADLGLAHDGDADRLIAVDHLGNLVDGDQIMVICARHLKAQSQLPKNTVVVTVMSNLGLHLAMREAGIEVLQTKVGDRYVLEELLHSGAVFGGEQSGHILFLEHSPTGDGLLTALQLLAVVKATGRSLAELARQMERLPQLLENVRVADKHQVMTSPVLEQSIAAMEKSLAGQGRILVRPSGTESLVRVMAEGRDMEQLQAIVGELVDVVNGL</sequence>
<keyword evidence="5 7" id="KW-0413">Isomerase</keyword>
<evidence type="ECO:0000259" key="11">
    <source>
        <dbReference type="Pfam" id="PF02878"/>
    </source>
</evidence>
<evidence type="ECO:0000256" key="2">
    <source>
        <dbReference type="ARBA" id="ARBA00022553"/>
    </source>
</evidence>
<dbReference type="STRING" id="767817.Desgi_0607"/>
<evidence type="ECO:0000313" key="14">
    <source>
        <dbReference type="EMBL" id="AGL00167.1"/>
    </source>
</evidence>
<comment type="similarity">
    <text evidence="1 7 8">Belongs to the phosphohexose mutase family.</text>
</comment>
<evidence type="ECO:0000256" key="6">
    <source>
        <dbReference type="ARBA" id="ARBA00050364"/>
    </source>
</evidence>
<dbReference type="InterPro" id="IPR005844">
    <property type="entry name" value="A-D-PHexomutase_a/b/a-I"/>
</dbReference>
<feature type="domain" description="Alpha-D-phosphohexomutase alpha/beta/alpha" evidence="12">
    <location>
        <begin position="158"/>
        <end position="253"/>
    </location>
</feature>
<dbReference type="KEGG" id="dgi:Desgi_0607"/>
<feature type="binding site" evidence="7">
    <location>
        <position position="242"/>
    </location>
    <ligand>
        <name>Mg(2+)</name>
        <dbReference type="ChEBI" id="CHEBI:18420"/>
    </ligand>
</feature>
<dbReference type="GO" id="GO:0005829">
    <property type="term" value="C:cytosol"/>
    <property type="evidence" value="ECO:0007669"/>
    <property type="project" value="TreeGrafter"/>
</dbReference>
<dbReference type="PANTHER" id="PTHR42946:SF1">
    <property type="entry name" value="PHOSPHOGLUCOMUTASE (ALPHA-D-GLUCOSE-1,6-BISPHOSPHATE-DEPENDENT)"/>
    <property type="match status" value="1"/>
</dbReference>
<comment type="cofactor">
    <cofactor evidence="7">
        <name>Mg(2+)</name>
        <dbReference type="ChEBI" id="CHEBI:18420"/>
    </cofactor>
    <text evidence="7">Binds 1 Mg(2+) ion per subunit.</text>
</comment>
<proteinExistence type="inferred from homology"/>
<dbReference type="InterPro" id="IPR005846">
    <property type="entry name" value="A-D-PHexomutase_a/b/a-III"/>
</dbReference>
<evidence type="ECO:0000256" key="7">
    <source>
        <dbReference type="HAMAP-Rule" id="MF_01554"/>
    </source>
</evidence>
<dbReference type="RefSeq" id="WP_006524003.1">
    <property type="nucleotide sequence ID" value="NC_021184.1"/>
</dbReference>
<keyword evidence="4 7" id="KW-0460">Magnesium</keyword>
<feature type="binding site" evidence="7">
    <location>
        <position position="244"/>
    </location>
    <ligand>
        <name>Mg(2+)</name>
        <dbReference type="ChEBI" id="CHEBI:18420"/>
    </ligand>
</feature>
<dbReference type="InterPro" id="IPR005845">
    <property type="entry name" value="A-D-PHexomutase_a/b/a-II"/>
</dbReference>
<dbReference type="InterPro" id="IPR016066">
    <property type="entry name" value="A-D-PHexomutase_CS"/>
</dbReference>
<evidence type="ECO:0000259" key="12">
    <source>
        <dbReference type="Pfam" id="PF02879"/>
    </source>
</evidence>
<feature type="domain" description="Alpha-D-phosphohexomutase alpha/beta/alpha" evidence="11">
    <location>
        <begin position="3"/>
        <end position="133"/>
    </location>
</feature>
<evidence type="ECO:0000259" key="10">
    <source>
        <dbReference type="Pfam" id="PF00408"/>
    </source>
</evidence>
<evidence type="ECO:0000256" key="9">
    <source>
        <dbReference type="RuleBase" id="RU004327"/>
    </source>
</evidence>